<feature type="coiled-coil region" evidence="1">
    <location>
        <begin position="457"/>
        <end position="484"/>
    </location>
</feature>
<evidence type="ECO:0000313" key="2">
    <source>
        <dbReference type="EMBL" id="RHB35805.1"/>
    </source>
</evidence>
<accession>A0A413VQB6</accession>
<sequence>MKLKILNIILYPENKNLKPRFIKFEEDKINVISGYSQRGKSAIISIIDYCLASSDCNIPIGLIRDKVDKFALYIAIENKKFFIARDSPKRKNTEIMYLYEIFGKGDSPIFNTNDWIEHEDEYKTTRENVKQLLNKFDKFENISSDQNKDGKEEPASFRDTVAFSFQPQNIIANPTTIFYKTDTFEHQRKLKLVFPLVLGYKSFKIINLEKEVDILEKEYQEYQNKYDRIQLQYQNWSTDIYNYYSTALKLGLTDNALNIEEISTERLKRELIYIIKSVKNKNYHKKGSSLRYASQLDRLDKQRQIVLKDLRQLRSELFKYEQIDNTKNTYEEEVLSSVSNRLSPLKWFLEREGTNICSFCKSETNTGINELIALRNEQDRIKPLVDNHNLTTFSFEKEKNICRTAIKKKEELIQEIDNNINILLTENTSEHDRFTAIFEFVGKLENILDNLRKLEPENELMQTLSVLKQKQEKKKEELKILQSHFNKDACLLKLTNTIDNYIQMLPIEDNTNKRVLLDPDKSINIRIEDTRTRNITFLSKIGSGANHMCYHLATLLGLHEYFLKLESYKKQNFVPTLLVLDQPSQVYFPEGFPDEKNSSKKTEIKTSKDLEDTKSIFQVCSNFMQKTKGHTQIIILEHASAKIWQGIPNINLVEDWRGDENTAEYNALLPQSWLNE</sequence>
<evidence type="ECO:0000256" key="1">
    <source>
        <dbReference type="SAM" id="Coils"/>
    </source>
</evidence>
<protein>
    <submittedName>
        <fullName evidence="2">DUF3732 domain-containing protein</fullName>
    </submittedName>
</protein>
<name>A0A413VQB6_9BACE</name>
<dbReference type="InterPro" id="IPR022205">
    <property type="entry name" value="DUF3732"/>
</dbReference>
<feature type="coiled-coil region" evidence="1">
    <location>
        <begin position="205"/>
        <end position="239"/>
    </location>
</feature>
<organism evidence="2 3">
    <name type="scientific">Bacteroides nordii</name>
    <dbReference type="NCBI Taxonomy" id="291645"/>
    <lineage>
        <taxon>Bacteria</taxon>
        <taxon>Pseudomonadati</taxon>
        <taxon>Bacteroidota</taxon>
        <taxon>Bacteroidia</taxon>
        <taxon>Bacteroidales</taxon>
        <taxon>Bacteroidaceae</taxon>
        <taxon>Bacteroides</taxon>
    </lineage>
</organism>
<dbReference type="AlphaFoldDB" id="A0A413VQB6"/>
<comment type="caution">
    <text evidence="2">The sequence shown here is derived from an EMBL/GenBank/DDBJ whole genome shotgun (WGS) entry which is preliminary data.</text>
</comment>
<reference evidence="2 3" key="1">
    <citation type="submission" date="2018-08" db="EMBL/GenBank/DDBJ databases">
        <title>A genome reference for cultivated species of the human gut microbiota.</title>
        <authorList>
            <person name="Zou Y."/>
            <person name="Xue W."/>
            <person name="Luo G."/>
        </authorList>
    </citation>
    <scope>NUCLEOTIDE SEQUENCE [LARGE SCALE GENOMIC DNA]</scope>
    <source>
        <strain evidence="2 3">AM40-30BH</strain>
    </source>
</reference>
<dbReference type="Pfam" id="PF12532">
    <property type="entry name" value="DUF3732"/>
    <property type="match status" value="1"/>
</dbReference>
<dbReference type="EMBL" id="QSGO01000005">
    <property type="protein sequence ID" value="RHB35805.1"/>
    <property type="molecule type" value="Genomic_DNA"/>
</dbReference>
<proteinExistence type="predicted"/>
<gene>
    <name evidence="2" type="ORF">DW888_08105</name>
</gene>
<keyword evidence="1" id="KW-0175">Coiled coil</keyword>
<dbReference type="RefSeq" id="WP_122201283.1">
    <property type="nucleotide sequence ID" value="NZ_CABJFV010000005.1"/>
</dbReference>
<evidence type="ECO:0000313" key="3">
    <source>
        <dbReference type="Proteomes" id="UP000284379"/>
    </source>
</evidence>
<dbReference type="Proteomes" id="UP000284379">
    <property type="component" value="Unassembled WGS sequence"/>
</dbReference>